<proteinExistence type="predicted"/>
<sequence length="69" mass="8134">MTRMEDFFYSTTGRFAVSLALIAFVFVVIFAWWGMFGERASVTFDMLLRRSFGNDPIIMKIERMMSDFK</sequence>
<gene>
    <name evidence="2" type="ORF">D5F11_008965</name>
</gene>
<dbReference type="OrthoDB" id="9863175at2"/>
<keyword evidence="1" id="KW-0472">Membrane</keyword>
<evidence type="ECO:0000256" key="1">
    <source>
        <dbReference type="SAM" id="Phobius"/>
    </source>
</evidence>
<keyword evidence="1" id="KW-0812">Transmembrane</keyword>
<dbReference type="Proteomes" id="UP000287296">
    <property type="component" value="Unassembled WGS sequence"/>
</dbReference>
<name>A0A429X9L8_SIMTE</name>
<reference evidence="2 3" key="1">
    <citation type="submission" date="2018-12" db="EMBL/GenBank/DDBJ databases">
        <authorList>
            <person name="Sun L."/>
            <person name="Chen Z."/>
        </authorList>
    </citation>
    <scope>NUCLEOTIDE SEQUENCE [LARGE SCALE GENOMIC DNA]</scope>
    <source>
        <strain evidence="2 3">LMG 29736</strain>
    </source>
</reference>
<keyword evidence="1" id="KW-1133">Transmembrane helix</keyword>
<dbReference type="EMBL" id="QYTW02000006">
    <property type="protein sequence ID" value="RST60177.1"/>
    <property type="molecule type" value="Genomic_DNA"/>
</dbReference>
<accession>A0A429X9L8</accession>
<dbReference type="RefSeq" id="WP_120117179.1">
    <property type="nucleotide sequence ID" value="NZ_QYTW02000006.1"/>
</dbReference>
<evidence type="ECO:0000313" key="2">
    <source>
        <dbReference type="EMBL" id="RST60177.1"/>
    </source>
</evidence>
<organism evidence="2 3">
    <name type="scientific">Siminovitchia terrae</name>
    <name type="common">Bacillus terrae</name>
    <dbReference type="NCBI Taxonomy" id="1914933"/>
    <lineage>
        <taxon>Bacteria</taxon>
        <taxon>Bacillati</taxon>
        <taxon>Bacillota</taxon>
        <taxon>Bacilli</taxon>
        <taxon>Bacillales</taxon>
        <taxon>Bacillaceae</taxon>
        <taxon>Siminovitchia</taxon>
    </lineage>
</organism>
<comment type="caution">
    <text evidence="2">The sequence shown here is derived from an EMBL/GenBank/DDBJ whole genome shotgun (WGS) entry which is preliminary data.</text>
</comment>
<protein>
    <submittedName>
        <fullName evidence="2">Uncharacterized protein</fullName>
    </submittedName>
</protein>
<dbReference type="AlphaFoldDB" id="A0A429X9L8"/>
<evidence type="ECO:0000313" key="3">
    <source>
        <dbReference type="Proteomes" id="UP000287296"/>
    </source>
</evidence>
<feature type="transmembrane region" description="Helical" evidence="1">
    <location>
        <begin position="15"/>
        <end position="36"/>
    </location>
</feature>